<name>A0A316V3N8_9BASI</name>
<evidence type="ECO:0000256" key="9">
    <source>
        <dbReference type="ARBA" id="ARBA00023136"/>
    </source>
</evidence>
<feature type="transmembrane region" description="Helical" evidence="11">
    <location>
        <begin position="204"/>
        <end position="222"/>
    </location>
</feature>
<dbReference type="GO" id="GO:0005789">
    <property type="term" value="C:endoplasmic reticulum membrane"/>
    <property type="evidence" value="ECO:0007669"/>
    <property type="project" value="UniProtKB-SubCell"/>
</dbReference>
<dbReference type="EMBL" id="KZ819662">
    <property type="protein sequence ID" value="PWN30055.1"/>
    <property type="molecule type" value="Genomic_DNA"/>
</dbReference>
<sequence length="707" mass="77171">MKTRTAWSLYGLLVALRLALAIFGTGYIHPDEYFQGPEAALSDQLQAVKTWEFDPTSPCRSMASVKLFNLPVVLLKWLSEERVDGWTLFITQRLTSFALSILVDCCLAALLYSSSRSIKLNEGRASTALLLYASSGATLSFALRSLTNNVEAAILCVCFVLVQQLHREVEQWNTITGQDRSLSFWSAISSLLGFLVALGTFSRFTFVVFAAPLGVYYIGLVWRLSGLATARTTVADNEDVSMTPASLRRPLKALILLSDSLNGLLLCSLAHVLYDTVYYRLVIQKAAHAASGSATQYVSLSLLFERMGITPVLNRLANLSSWPLTVAPWNALRYNMREENLAQHGLHPRWLHVGVNAPMIVGSAALWLGCCTAMVKQLGSFGPARRQRATEQEQASFPLGMLSLCTIALCLAILSSQPHQEPRFLLPLVAPAILLVVLGSDSGDEDDSNGPSSSTAEGKPQRKLRSSRSLLRPILMTLHLLQAAGMVIFFSLAHQGGVAPALLRVGEEVHLLQDHLVQATNATAGPTVSSSSSSDWFPDSEGKTGPVQVDIHFWRAFMPPRHLLALPLPAEGSNGDHVQVRVSVHDHSSQADPLLEIQRLHEEAASAEHHQLLVAPAWALDPLVPTLEGRGRLEHLASFSPHLDADHLGEAWELIKARYERAMVRRGLVGVGWMQRGTAAFEALRGGLALQVMRVSSTGAVTQNVEQ</sequence>
<dbReference type="Proteomes" id="UP000245884">
    <property type="component" value="Unassembled WGS sequence"/>
</dbReference>
<dbReference type="GeneID" id="37026729"/>
<accession>A0A316V3N8</accession>
<feature type="region of interest" description="Disordered" evidence="12">
    <location>
        <begin position="442"/>
        <end position="465"/>
    </location>
</feature>
<keyword evidence="8 11" id="KW-1133">Transmembrane helix</keyword>
<evidence type="ECO:0000256" key="10">
    <source>
        <dbReference type="ARBA" id="ARBA00038466"/>
    </source>
</evidence>
<dbReference type="PANTHER" id="PTHR22760">
    <property type="entry name" value="GLYCOSYLTRANSFERASE"/>
    <property type="match status" value="1"/>
</dbReference>
<comment type="pathway">
    <text evidence="2">Glycolipid biosynthesis; glycosylphosphatidylinositol-anchor biosynthesis.</text>
</comment>
<dbReference type="AlphaFoldDB" id="A0A316V3N8"/>
<feature type="chain" id="PRO_5016329188" description="Mannosyltransferase" evidence="13">
    <location>
        <begin position="22"/>
        <end position="707"/>
    </location>
</feature>
<comment type="subcellular location">
    <subcellularLocation>
        <location evidence="1 11">Endoplasmic reticulum membrane</location>
        <topology evidence="1 11">Multi-pass membrane protein</topology>
    </subcellularLocation>
</comment>
<keyword evidence="6 11" id="KW-0812">Transmembrane</keyword>
<evidence type="ECO:0000256" key="12">
    <source>
        <dbReference type="SAM" id="MobiDB-lite"/>
    </source>
</evidence>
<dbReference type="GO" id="GO:0000026">
    <property type="term" value="F:alpha-1,2-mannosyltransferase activity"/>
    <property type="evidence" value="ECO:0007669"/>
    <property type="project" value="TreeGrafter"/>
</dbReference>
<keyword evidence="13" id="KW-0732">Signal</keyword>
<dbReference type="GO" id="GO:0006506">
    <property type="term" value="P:GPI anchor biosynthetic process"/>
    <property type="evidence" value="ECO:0007669"/>
    <property type="project" value="UniProtKB-KW"/>
</dbReference>
<keyword evidence="3" id="KW-0337">GPI-anchor biosynthesis</keyword>
<keyword evidence="5" id="KW-0808">Transferase</keyword>
<dbReference type="OrthoDB" id="10066429at2759"/>
<feature type="signal peptide" evidence="13">
    <location>
        <begin position="1"/>
        <end position="21"/>
    </location>
</feature>
<evidence type="ECO:0000313" key="14">
    <source>
        <dbReference type="EMBL" id="PWN30055.1"/>
    </source>
</evidence>
<feature type="transmembrane region" description="Helical" evidence="11">
    <location>
        <begin position="94"/>
        <end position="113"/>
    </location>
</feature>
<evidence type="ECO:0000256" key="6">
    <source>
        <dbReference type="ARBA" id="ARBA00022692"/>
    </source>
</evidence>
<keyword evidence="9 11" id="KW-0472">Membrane</keyword>
<dbReference type="Pfam" id="PF03901">
    <property type="entry name" value="Glyco_transf_22"/>
    <property type="match status" value="1"/>
</dbReference>
<reference evidence="14 15" key="1">
    <citation type="journal article" date="2018" name="Mol. Biol. Evol.">
        <title>Broad Genomic Sampling Reveals a Smut Pathogenic Ancestry of the Fungal Clade Ustilaginomycotina.</title>
        <authorList>
            <person name="Kijpornyongpan T."/>
            <person name="Mondo S.J."/>
            <person name="Barry K."/>
            <person name="Sandor L."/>
            <person name="Lee J."/>
            <person name="Lipzen A."/>
            <person name="Pangilinan J."/>
            <person name="LaButti K."/>
            <person name="Hainaut M."/>
            <person name="Henrissat B."/>
            <person name="Grigoriev I.V."/>
            <person name="Spatafora J.W."/>
            <person name="Aime M.C."/>
        </authorList>
    </citation>
    <scope>NUCLEOTIDE SEQUENCE [LARGE SCALE GENOMIC DNA]</scope>
    <source>
        <strain evidence="14 15">MCA 5214</strain>
    </source>
</reference>
<keyword evidence="7 11" id="KW-0256">Endoplasmic reticulum</keyword>
<feature type="transmembrane region" description="Helical" evidence="11">
    <location>
        <begin position="396"/>
        <end position="416"/>
    </location>
</feature>
<comment type="similarity">
    <text evidence="10">Belongs to the glycosyltransferase 22 family. PIGZ subfamily.</text>
</comment>
<organism evidence="14 15">
    <name type="scientific">Jaminaea rosea</name>
    <dbReference type="NCBI Taxonomy" id="1569628"/>
    <lineage>
        <taxon>Eukaryota</taxon>
        <taxon>Fungi</taxon>
        <taxon>Dikarya</taxon>
        <taxon>Basidiomycota</taxon>
        <taxon>Ustilaginomycotina</taxon>
        <taxon>Exobasidiomycetes</taxon>
        <taxon>Microstromatales</taxon>
        <taxon>Microstromatales incertae sedis</taxon>
        <taxon>Jaminaea</taxon>
    </lineage>
</organism>
<evidence type="ECO:0000256" key="4">
    <source>
        <dbReference type="ARBA" id="ARBA00022676"/>
    </source>
</evidence>
<evidence type="ECO:0000256" key="13">
    <source>
        <dbReference type="SAM" id="SignalP"/>
    </source>
</evidence>
<dbReference type="PANTHER" id="PTHR22760:SF3">
    <property type="entry name" value="GPI MANNOSYLTRANSFERASE 4"/>
    <property type="match status" value="1"/>
</dbReference>
<dbReference type="STRING" id="1569628.A0A316V3N8"/>
<evidence type="ECO:0000256" key="5">
    <source>
        <dbReference type="ARBA" id="ARBA00022679"/>
    </source>
</evidence>
<dbReference type="EC" id="2.4.1.-" evidence="11"/>
<dbReference type="InterPro" id="IPR005599">
    <property type="entry name" value="GPI_mannosylTrfase"/>
</dbReference>
<proteinExistence type="inferred from homology"/>
<evidence type="ECO:0000256" key="3">
    <source>
        <dbReference type="ARBA" id="ARBA00022502"/>
    </source>
</evidence>
<evidence type="ECO:0000256" key="2">
    <source>
        <dbReference type="ARBA" id="ARBA00004687"/>
    </source>
</evidence>
<evidence type="ECO:0000256" key="11">
    <source>
        <dbReference type="RuleBase" id="RU363075"/>
    </source>
</evidence>
<keyword evidence="4 11" id="KW-0328">Glycosyltransferase</keyword>
<evidence type="ECO:0000256" key="8">
    <source>
        <dbReference type="ARBA" id="ARBA00022989"/>
    </source>
</evidence>
<evidence type="ECO:0000313" key="15">
    <source>
        <dbReference type="Proteomes" id="UP000245884"/>
    </source>
</evidence>
<comment type="caution">
    <text evidence="11">Lacks conserved residue(s) required for the propagation of feature annotation.</text>
</comment>
<protein>
    <recommendedName>
        <fullName evidence="11">Mannosyltransferase</fullName>
        <ecNumber evidence="11">2.4.1.-</ecNumber>
    </recommendedName>
</protein>
<gene>
    <name evidence="14" type="ORF">BDZ90DRAFT_229089</name>
</gene>
<dbReference type="RefSeq" id="XP_025364667.1">
    <property type="nucleotide sequence ID" value="XM_025504906.1"/>
</dbReference>
<keyword evidence="15" id="KW-1185">Reference proteome</keyword>
<evidence type="ECO:0000256" key="1">
    <source>
        <dbReference type="ARBA" id="ARBA00004477"/>
    </source>
</evidence>
<evidence type="ECO:0000256" key="7">
    <source>
        <dbReference type="ARBA" id="ARBA00022824"/>
    </source>
</evidence>
<feature type="transmembrane region" description="Helical" evidence="11">
    <location>
        <begin position="181"/>
        <end position="198"/>
    </location>
</feature>